<proteinExistence type="predicted"/>
<dbReference type="GO" id="GO:0022857">
    <property type="term" value="F:transmembrane transporter activity"/>
    <property type="evidence" value="ECO:0007669"/>
    <property type="project" value="InterPro"/>
</dbReference>
<dbReference type="CDD" id="cd17317">
    <property type="entry name" value="MFS_SLC22"/>
    <property type="match status" value="1"/>
</dbReference>
<feature type="transmembrane region" description="Helical" evidence="6">
    <location>
        <begin position="784"/>
        <end position="802"/>
    </location>
</feature>
<dbReference type="GeneID" id="101891605"/>
<feature type="compositionally biased region" description="Acidic residues" evidence="5">
    <location>
        <begin position="174"/>
        <end position="187"/>
    </location>
</feature>
<dbReference type="GO" id="GO:0016020">
    <property type="term" value="C:membrane"/>
    <property type="evidence" value="ECO:0007669"/>
    <property type="project" value="UniProtKB-SubCell"/>
</dbReference>
<feature type="transmembrane region" description="Helical" evidence="6">
    <location>
        <begin position="722"/>
        <end position="743"/>
    </location>
</feature>
<feature type="transmembrane region" description="Helical" evidence="6">
    <location>
        <begin position="850"/>
        <end position="875"/>
    </location>
</feature>
<dbReference type="RefSeq" id="XP_005188239.3">
    <property type="nucleotide sequence ID" value="XM_005188182.4"/>
</dbReference>
<keyword evidence="3 6" id="KW-1133">Transmembrane helix</keyword>
<feature type="transmembrane region" description="Helical" evidence="6">
    <location>
        <begin position="552"/>
        <end position="571"/>
    </location>
</feature>
<evidence type="ECO:0000256" key="5">
    <source>
        <dbReference type="SAM" id="MobiDB-lite"/>
    </source>
</evidence>
<feature type="transmembrane region" description="Helical" evidence="6">
    <location>
        <begin position="755"/>
        <end position="777"/>
    </location>
</feature>
<accession>A0A9J7CYH5</accession>
<feature type="region of interest" description="Disordered" evidence="5">
    <location>
        <begin position="249"/>
        <end position="275"/>
    </location>
</feature>
<feature type="region of interest" description="Disordered" evidence="5">
    <location>
        <begin position="303"/>
        <end position="348"/>
    </location>
</feature>
<feature type="region of interest" description="Disordered" evidence="5">
    <location>
        <begin position="91"/>
        <end position="201"/>
    </location>
</feature>
<evidence type="ECO:0000256" key="4">
    <source>
        <dbReference type="ARBA" id="ARBA00023136"/>
    </source>
</evidence>
<evidence type="ECO:0000313" key="8">
    <source>
        <dbReference type="RefSeq" id="XP_005188239.3"/>
    </source>
</evidence>
<feature type="region of interest" description="Disordered" evidence="5">
    <location>
        <begin position="1"/>
        <end position="35"/>
    </location>
</feature>
<dbReference type="Gene3D" id="1.20.1250.20">
    <property type="entry name" value="MFS general substrate transporter like domains"/>
    <property type="match status" value="1"/>
</dbReference>
<evidence type="ECO:0000256" key="3">
    <source>
        <dbReference type="ARBA" id="ARBA00022989"/>
    </source>
</evidence>
<dbReference type="SUPFAM" id="SSF103473">
    <property type="entry name" value="MFS general substrate transporter"/>
    <property type="match status" value="1"/>
</dbReference>
<dbReference type="KEGG" id="mde:101891605"/>
<reference evidence="8" key="1">
    <citation type="submission" date="2025-08" db="UniProtKB">
        <authorList>
            <consortium name="RefSeq"/>
        </authorList>
    </citation>
    <scope>IDENTIFICATION</scope>
    <source>
        <strain evidence="8">Aabys</strain>
        <tissue evidence="8">Whole body</tissue>
    </source>
</reference>
<keyword evidence="4 6" id="KW-0472">Membrane</keyword>
<keyword evidence="7" id="KW-1185">Reference proteome</keyword>
<feature type="transmembrane region" description="Helical" evidence="6">
    <location>
        <begin position="638"/>
        <end position="656"/>
    </location>
</feature>
<evidence type="ECO:0000256" key="1">
    <source>
        <dbReference type="ARBA" id="ARBA00004141"/>
    </source>
</evidence>
<dbReference type="VEuPathDB" id="VectorBase:MDOMA2_011534"/>
<feature type="transmembrane region" description="Helical" evidence="6">
    <location>
        <begin position="814"/>
        <end position="838"/>
    </location>
</feature>
<feature type="transmembrane region" description="Helical" evidence="6">
    <location>
        <begin position="881"/>
        <end position="898"/>
    </location>
</feature>
<feature type="compositionally biased region" description="Basic and acidic residues" evidence="5">
    <location>
        <begin position="91"/>
        <end position="137"/>
    </location>
</feature>
<dbReference type="Proteomes" id="UP001652621">
    <property type="component" value="Unplaced"/>
</dbReference>
<organism evidence="7 8">
    <name type="scientific">Musca domestica</name>
    <name type="common">House fly</name>
    <dbReference type="NCBI Taxonomy" id="7370"/>
    <lineage>
        <taxon>Eukaryota</taxon>
        <taxon>Metazoa</taxon>
        <taxon>Ecdysozoa</taxon>
        <taxon>Arthropoda</taxon>
        <taxon>Hexapoda</taxon>
        <taxon>Insecta</taxon>
        <taxon>Pterygota</taxon>
        <taxon>Neoptera</taxon>
        <taxon>Endopterygota</taxon>
        <taxon>Diptera</taxon>
        <taxon>Brachycera</taxon>
        <taxon>Muscomorpha</taxon>
        <taxon>Muscoidea</taxon>
        <taxon>Muscidae</taxon>
        <taxon>Musca</taxon>
    </lineage>
</organism>
<feature type="transmembrane region" description="Helical" evidence="6">
    <location>
        <begin position="520"/>
        <end position="540"/>
    </location>
</feature>
<protein>
    <submittedName>
        <fullName evidence="8">Organic cation transporter-like protein isoform X1</fullName>
    </submittedName>
</protein>
<feature type="compositionally biased region" description="Low complexity" evidence="5">
    <location>
        <begin position="7"/>
        <end position="35"/>
    </location>
</feature>
<dbReference type="AlphaFoldDB" id="A0A9J7CYH5"/>
<keyword evidence="2 6" id="KW-0812">Transmembrane</keyword>
<dbReference type="InterPro" id="IPR036259">
    <property type="entry name" value="MFS_trans_sf"/>
</dbReference>
<name>A0A9J7CYH5_MUSDO</name>
<evidence type="ECO:0000256" key="6">
    <source>
        <dbReference type="SAM" id="Phobius"/>
    </source>
</evidence>
<feature type="compositionally biased region" description="Acidic residues" evidence="5">
    <location>
        <begin position="138"/>
        <end position="164"/>
    </location>
</feature>
<dbReference type="OrthoDB" id="3936150at2759"/>
<dbReference type="Pfam" id="PF00083">
    <property type="entry name" value="Sugar_tr"/>
    <property type="match status" value="1"/>
</dbReference>
<dbReference type="PANTHER" id="PTHR24064">
    <property type="entry name" value="SOLUTE CARRIER FAMILY 22 MEMBER"/>
    <property type="match status" value="1"/>
</dbReference>
<evidence type="ECO:0000313" key="7">
    <source>
        <dbReference type="Proteomes" id="UP001652621"/>
    </source>
</evidence>
<evidence type="ECO:0000256" key="2">
    <source>
        <dbReference type="ARBA" id="ARBA00022692"/>
    </source>
</evidence>
<sequence length="979" mass="109731">MLMDKTNSSSGGDSGNNNNINNNNNNVKLSSGHNNNINGRVIGHIVGGLRGNKVTPNGSCRAAGCAGGGGSGGGGDTITVSMACKDDYARHDHNKENRNNKDNDNDEEVGKDNNERRDNKQNLRPEKINKHLAIDSDVREDEDESDEDDEEEEEEEEYMEEEETSSLLRGLRAEEEDDDDYYDEDDNIATAESPLLPSTRENFVREVTATNNSTPSPTTPTVTPPTLITTATGQLNTSRNISPLLIPELPATPSEYTPSPQYPSRKRFSIPNLLPSSGSRRKLSIENITHPIQSLLGISEEQCRRRNSQPNLRRFRSRTDSNYSLDNRRQSRQFYSKSPSRKHSHNYNLYPKDSFYNLEGKAPRQSCKMDTKVDAVGRVTGEWGRWQLRTVLLIFLCKIPSSWFMACIIFTAPAPRHGEFFCKPPPTIGAKNQTAWIKVSHPQKEEVQDQEFAIDFCNVYKDAQEHAHHYFNYAHQEDEPRVWEEPESIKSDIIPCKEFQHEAEFHSVITQYDLVCSRDILVSVTQFFHLFGVLTGGILANHLLKYFSPRNVMLFGMITQILCGNLTGHVSSYELHVFFRCLSAVCCAQMYTAGGMIMADITGGTYKTCVSTLFEQFWSIGVIMLPGVASFFDSWTYLYMAISWPTVILIYLWRWIPDSPRWMVARGRVMEAKQILIECAEYNGTRHSLPHDIDQQLELQAQTAMDAPPPAGWWSLWKGEKAVRHMVCVHLCWSIYIVVYYGMLLNIRSFSREHLQVNTVIAGISEIIGTFIGLFLILKTTRKWIWTGLFNILAGCIAYTAWLVPQDIPFNARVALLMLTAMISKIAISCTLAILTTCTVELVSNEKKKICAFSTICWARFWLLGAPFIGATVVFGQLVPQTAFASLAITGGLLSSLISSPRTIPKKRASHGLNNMATATQLNNEGGIDNKAFSKGPIFSSISSKFNKSQSNLPPPMMPGIWTTKSLEDGITNTSLPPA</sequence>
<dbReference type="InterPro" id="IPR005828">
    <property type="entry name" value="MFS_sugar_transport-like"/>
</dbReference>
<comment type="subcellular location">
    <subcellularLocation>
        <location evidence="1">Membrane</location>
        <topology evidence="1">Multi-pass membrane protein</topology>
    </subcellularLocation>
</comment>
<gene>
    <name evidence="8" type="primary">LOC101891605</name>
</gene>